<dbReference type="InterPro" id="IPR036640">
    <property type="entry name" value="ABC1_TM_sf"/>
</dbReference>
<reference evidence="7" key="1">
    <citation type="submission" date="2012-09" db="EMBL/GenBank/DDBJ databases">
        <authorList>
            <person name="Martin A.A."/>
        </authorList>
    </citation>
    <scope>NUCLEOTIDE SEQUENCE</scope>
</reference>
<evidence type="ECO:0000256" key="5">
    <source>
        <dbReference type="SAM" id="Phobius"/>
    </source>
</evidence>
<accession>A0A0K0DH26</accession>
<evidence type="ECO:0000256" key="1">
    <source>
        <dbReference type="ARBA" id="ARBA00004141"/>
    </source>
</evidence>
<dbReference type="PANTHER" id="PTHR43394">
    <property type="entry name" value="ATP-DEPENDENT PERMEASE MDL1, MITOCHONDRIAL"/>
    <property type="match status" value="1"/>
</dbReference>
<keyword evidence="7" id="KW-1185">Reference proteome</keyword>
<dbReference type="InterPro" id="IPR039421">
    <property type="entry name" value="Type_1_exporter"/>
</dbReference>
<reference evidence="8" key="2">
    <citation type="submission" date="2017-02" db="UniProtKB">
        <authorList>
            <consortium name="WormBaseParasite"/>
        </authorList>
    </citation>
    <scope>IDENTIFICATION</scope>
</reference>
<dbReference type="GO" id="GO:0005743">
    <property type="term" value="C:mitochondrial inner membrane"/>
    <property type="evidence" value="ECO:0007669"/>
    <property type="project" value="TreeGrafter"/>
</dbReference>
<dbReference type="PROSITE" id="PS50929">
    <property type="entry name" value="ABC_TM1F"/>
    <property type="match status" value="1"/>
</dbReference>
<feature type="transmembrane region" description="Helical" evidence="5">
    <location>
        <begin position="159"/>
        <end position="178"/>
    </location>
</feature>
<evidence type="ECO:0000256" key="2">
    <source>
        <dbReference type="ARBA" id="ARBA00022692"/>
    </source>
</evidence>
<keyword evidence="3 5" id="KW-1133">Transmembrane helix</keyword>
<dbReference type="Proteomes" id="UP000035642">
    <property type="component" value="Unassembled WGS sequence"/>
</dbReference>
<feature type="transmembrane region" description="Helical" evidence="5">
    <location>
        <begin position="256"/>
        <end position="276"/>
    </location>
</feature>
<dbReference type="SUPFAM" id="SSF90123">
    <property type="entry name" value="ABC transporter transmembrane region"/>
    <property type="match status" value="1"/>
</dbReference>
<name>A0A0K0DH26_ANGCA</name>
<dbReference type="STRING" id="6313.A0A0K0DH26"/>
<organism evidence="7 8">
    <name type="scientific">Angiostrongylus cantonensis</name>
    <name type="common">Rat lungworm</name>
    <dbReference type="NCBI Taxonomy" id="6313"/>
    <lineage>
        <taxon>Eukaryota</taxon>
        <taxon>Metazoa</taxon>
        <taxon>Ecdysozoa</taxon>
        <taxon>Nematoda</taxon>
        <taxon>Chromadorea</taxon>
        <taxon>Rhabditida</taxon>
        <taxon>Rhabditina</taxon>
        <taxon>Rhabditomorpha</taxon>
        <taxon>Strongyloidea</taxon>
        <taxon>Metastrongylidae</taxon>
        <taxon>Angiostrongylus</taxon>
    </lineage>
</organism>
<proteinExistence type="predicted"/>
<dbReference type="Gene3D" id="1.20.1560.10">
    <property type="entry name" value="ABC transporter type 1, transmembrane domain"/>
    <property type="match status" value="1"/>
</dbReference>
<feature type="transmembrane region" description="Helical" evidence="5">
    <location>
        <begin position="100"/>
        <end position="120"/>
    </location>
</feature>
<dbReference type="WBParaSite" id="ACAC_0001044101-mRNA-1">
    <property type="protein sequence ID" value="ACAC_0001044101-mRNA-1"/>
    <property type="gene ID" value="ACAC_0001044101"/>
</dbReference>
<evidence type="ECO:0000313" key="8">
    <source>
        <dbReference type="WBParaSite" id="ACAC_0001044101-mRNA-1"/>
    </source>
</evidence>
<keyword evidence="4 5" id="KW-0472">Membrane</keyword>
<feature type="transmembrane region" description="Helical" evidence="5">
    <location>
        <begin position="296"/>
        <end position="321"/>
    </location>
</feature>
<dbReference type="GO" id="GO:0090374">
    <property type="term" value="P:oligopeptide export from mitochondrion"/>
    <property type="evidence" value="ECO:0007669"/>
    <property type="project" value="TreeGrafter"/>
</dbReference>
<dbReference type="GO" id="GO:0005524">
    <property type="term" value="F:ATP binding"/>
    <property type="evidence" value="ECO:0007669"/>
    <property type="project" value="InterPro"/>
</dbReference>
<dbReference type="Pfam" id="PF00664">
    <property type="entry name" value="ABC_membrane"/>
    <property type="match status" value="1"/>
</dbReference>
<evidence type="ECO:0000256" key="3">
    <source>
        <dbReference type="ARBA" id="ARBA00022989"/>
    </source>
</evidence>
<dbReference type="AlphaFoldDB" id="A0A0K0DH26"/>
<dbReference type="PANTHER" id="PTHR43394:SF1">
    <property type="entry name" value="ATP-BINDING CASSETTE SUB-FAMILY B MEMBER 10, MITOCHONDRIAL"/>
    <property type="match status" value="1"/>
</dbReference>
<keyword evidence="2 5" id="KW-0812">Transmembrane</keyword>
<protein>
    <submittedName>
        <fullName evidence="8">ABC transmembrane type-1 domain-containing protein</fullName>
    </submittedName>
</protein>
<comment type="subcellular location">
    <subcellularLocation>
        <location evidence="1">Membrane</location>
        <topology evidence="1">Multi-pass membrane protein</topology>
    </subcellularLocation>
</comment>
<feature type="domain" description="ABC transmembrane type-1" evidence="6">
    <location>
        <begin position="105"/>
        <end position="301"/>
    </location>
</feature>
<sequence length="345" mass="37824">MYYVIRIRIIAKEFRLFCVASRQSLTSTLSPTIKGVGGNALRNTSMRNVSGIHFFFSTIFSSSNIKSVQVTTVETKRAALKLKNASLRDLKAIFSLAGPYKWRIVAGLSFLGVSSSIFLLTPRVLGKLIDEFDEAKKEADSGHEDKTLLLAKYFKDNPLALIGVLFLGGVTITARVYCMHTAGQLIINDLRKSVFNAVLRQDIAFFDKNKVGEIVSRLSTDALIVGYSVSMNLSDGARALLTCLGSGGLMVYTSPALCQVMFVVIPIMVGTFAVFGKLQRKYTLQMQEAVAGANQVLLDALIVFILNGSSFFFHRMLILVICKAYSIKKHACGAVIGGARQYIQD</sequence>
<evidence type="ECO:0000259" key="6">
    <source>
        <dbReference type="PROSITE" id="PS50929"/>
    </source>
</evidence>
<dbReference type="GO" id="GO:0015421">
    <property type="term" value="F:ABC-type oligopeptide transporter activity"/>
    <property type="evidence" value="ECO:0007669"/>
    <property type="project" value="TreeGrafter"/>
</dbReference>
<dbReference type="InterPro" id="IPR011527">
    <property type="entry name" value="ABC1_TM_dom"/>
</dbReference>
<evidence type="ECO:0000313" key="7">
    <source>
        <dbReference type="Proteomes" id="UP000035642"/>
    </source>
</evidence>
<evidence type="ECO:0000256" key="4">
    <source>
        <dbReference type="ARBA" id="ARBA00023136"/>
    </source>
</evidence>